<comment type="subcellular location">
    <subcellularLocation>
        <location evidence="2">Chromosome</location>
    </subcellularLocation>
    <subcellularLocation>
        <location evidence="1">Nucleus</location>
    </subcellularLocation>
</comment>
<evidence type="ECO:0000313" key="8">
    <source>
        <dbReference type="Proteomes" id="UP000398389"/>
    </source>
</evidence>
<evidence type="ECO:0000256" key="1">
    <source>
        <dbReference type="ARBA" id="ARBA00004123"/>
    </source>
</evidence>
<dbReference type="InterPro" id="IPR009072">
    <property type="entry name" value="Histone-fold"/>
</dbReference>
<protein>
    <recommendedName>
        <fullName evidence="6">CENP-T/Histone H4 histone fold domain-containing protein</fullName>
    </recommendedName>
</protein>
<dbReference type="Pfam" id="PF15511">
    <property type="entry name" value="CENP-T_C"/>
    <property type="match status" value="1"/>
</dbReference>
<dbReference type="GO" id="GO:0031297">
    <property type="term" value="P:replication fork processing"/>
    <property type="evidence" value="ECO:0007669"/>
    <property type="project" value="TreeGrafter"/>
</dbReference>
<name>A0A5E8BCB2_9ASCO</name>
<evidence type="ECO:0000256" key="4">
    <source>
        <dbReference type="ARBA" id="ARBA00023242"/>
    </source>
</evidence>
<dbReference type="EMBL" id="CABVLU010000002">
    <property type="protein sequence ID" value="VVT48917.1"/>
    <property type="molecule type" value="Genomic_DNA"/>
</dbReference>
<feature type="compositionally biased region" description="Low complexity" evidence="5">
    <location>
        <begin position="7"/>
        <end position="26"/>
    </location>
</feature>
<dbReference type="RefSeq" id="XP_031852625.1">
    <property type="nucleotide sequence ID" value="XM_031996734.1"/>
</dbReference>
<organism evidence="7 8">
    <name type="scientific">Magnusiomyces paraingens</name>
    <dbReference type="NCBI Taxonomy" id="2606893"/>
    <lineage>
        <taxon>Eukaryota</taxon>
        <taxon>Fungi</taxon>
        <taxon>Dikarya</taxon>
        <taxon>Ascomycota</taxon>
        <taxon>Saccharomycotina</taxon>
        <taxon>Dipodascomycetes</taxon>
        <taxon>Dipodascales</taxon>
        <taxon>Dipodascaceae</taxon>
        <taxon>Magnusiomyces</taxon>
    </lineage>
</organism>
<proteinExistence type="predicted"/>
<feature type="region of interest" description="Disordered" evidence="5">
    <location>
        <begin position="1"/>
        <end position="51"/>
    </location>
</feature>
<feature type="domain" description="CENP-T/Histone H4 histone fold" evidence="6">
    <location>
        <begin position="566"/>
        <end position="638"/>
    </location>
</feature>
<evidence type="ECO:0000313" key="7">
    <source>
        <dbReference type="EMBL" id="VVT48917.1"/>
    </source>
</evidence>
<dbReference type="GO" id="GO:0046982">
    <property type="term" value="F:protein heterodimerization activity"/>
    <property type="evidence" value="ECO:0007669"/>
    <property type="project" value="InterPro"/>
</dbReference>
<dbReference type="GO" id="GO:0071821">
    <property type="term" value="C:FANCM-MHF complex"/>
    <property type="evidence" value="ECO:0007669"/>
    <property type="project" value="TreeGrafter"/>
</dbReference>
<gene>
    <name evidence="7" type="ORF">SAPINGB_P002014</name>
</gene>
<dbReference type="Proteomes" id="UP000398389">
    <property type="component" value="Unassembled WGS sequence"/>
</dbReference>
<evidence type="ECO:0000256" key="2">
    <source>
        <dbReference type="ARBA" id="ARBA00004286"/>
    </source>
</evidence>
<evidence type="ECO:0000256" key="3">
    <source>
        <dbReference type="ARBA" id="ARBA00022454"/>
    </source>
</evidence>
<reference evidence="7 8" key="1">
    <citation type="submission" date="2019-09" db="EMBL/GenBank/DDBJ databases">
        <authorList>
            <person name="Brejova B."/>
        </authorList>
    </citation>
    <scope>NUCLEOTIDE SEQUENCE [LARGE SCALE GENOMIC DNA]</scope>
</reference>
<accession>A0A5E8BCB2</accession>
<keyword evidence="8" id="KW-1185">Reference proteome</keyword>
<dbReference type="OrthoDB" id="1872155at2759"/>
<keyword evidence="3" id="KW-0158">Chromosome</keyword>
<dbReference type="PANTHER" id="PTHR22980:SF5">
    <property type="entry name" value="CENP-T_HISTONE H4 HISTONE FOLD DOMAIN-CONTAINING PROTEIN"/>
    <property type="match status" value="1"/>
</dbReference>
<keyword evidence="4" id="KW-0539">Nucleus</keyword>
<sequence>MSLNLESKFNSSKTSASSENSNVSSSRLKDNRATPSKRITNPYQMNTTPKSNYPIVTTPFIRKFRSASLGRRSTIFETLNSIDAQNNSVHSDLDNGLIGILRQLSRQLVIEFKEENQDKVFSSVDKQKNERRKTIEHSKILPKKLPNSLDDQTLEQQYLQKLAISGKEINTDEVEFFIDNKRQSKEEPSRQDSAKRQKSLETINTSKRRSTTNIKNTTHELEVKNSDYNHKITSNNIDEPRLSQPKSNFVIKINTTPTHEAHRLRSSFGRSDREVEIARKAQDRLSLTDRRLSEIFPEFNTTQIEEDDESFERNEDMFKDKMTNLSEYTSKPLKSRKLSLNEPFKIQINNVDIPMDNSQSSIELEGEGSEVILDRDDKKRSLNESFVINIDLLEPTSAPIELNEDTNANKNQNSPIINENISTSFESSISSLNPNSGEKKYSSDEDIIDGSKVQLRKRDINDMEVNDDDDDNSIGGFDFYEASNDFTDQNDESIVKDHSLSKSKDPFPDYTLEDEEIYRRQVDFDQEKPRNEQALSPVTSGSFVFQKPWIKNKLEKRTAPTVSKVTIKDFAGSFVLSRRKLSPDAMDALVDAQDLFFKQMGLDLAAYSKHAGRKRIDVDDVLALMKRQRVLSATSRNNSALTATNGLNETVPVDLIAQQFFPQELVDDLVDAVTIKHTKKASV</sequence>
<dbReference type="GeneID" id="43580834"/>
<feature type="compositionally biased region" description="Basic and acidic residues" evidence="5">
    <location>
        <begin position="180"/>
        <end position="199"/>
    </location>
</feature>
<feature type="compositionally biased region" description="Polar residues" evidence="5">
    <location>
        <begin position="33"/>
        <end position="51"/>
    </location>
</feature>
<dbReference type="SUPFAM" id="SSF47113">
    <property type="entry name" value="Histone-fold"/>
    <property type="match status" value="1"/>
</dbReference>
<evidence type="ECO:0000256" key="5">
    <source>
        <dbReference type="SAM" id="MobiDB-lite"/>
    </source>
</evidence>
<feature type="region of interest" description="Disordered" evidence="5">
    <location>
        <begin position="180"/>
        <end position="213"/>
    </location>
</feature>
<dbReference type="AlphaFoldDB" id="A0A5E8BCB2"/>
<dbReference type="Gene3D" id="1.10.20.10">
    <property type="entry name" value="Histone, subunit A"/>
    <property type="match status" value="1"/>
</dbReference>
<feature type="compositionally biased region" description="Polar residues" evidence="5">
    <location>
        <begin position="200"/>
        <end position="213"/>
    </location>
</feature>
<dbReference type="InterPro" id="IPR035425">
    <property type="entry name" value="CENP-T/H4_C"/>
</dbReference>
<evidence type="ECO:0000259" key="6">
    <source>
        <dbReference type="Pfam" id="PF15511"/>
    </source>
</evidence>
<dbReference type="PANTHER" id="PTHR22980">
    <property type="entry name" value="CORTISTATIN"/>
    <property type="match status" value="1"/>
</dbReference>
<dbReference type="GO" id="GO:0003682">
    <property type="term" value="F:chromatin binding"/>
    <property type="evidence" value="ECO:0007669"/>
    <property type="project" value="TreeGrafter"/>
</dbReference>
<dbReference type="GO" id="GO:0005694">
    <property type="term" value="C:chromosome"/>
    <property type="evidence" value="ECO:0007669"/>
    <property type="project" value="UniProtKB-SubCell"/>
</dbReference>
<dbReference type="CDD" id="cd22920">
    <property type="entry name" value="HFD_CENP-T"/>
    <property type="match status" value="1"/>
</dbReference>
<dbReference type="GO" id="GO:0000712">
    <property type="term" value="P:resolution of meiotic recombination intermediates"/>
    <property type="evidence" value="ECO:0007669"/>
    <property type="project" value="TreeGrafter"/>
</dbReference>